<evidence type="ECO:0000256" key="1">
    <source>
        <dbReference type="ARBA" id="ARBA00022465"/>
    </source>
</evidence>
<dbReference type="NCBIfam" id="TIGR01760">
    <property type="entry name" value="tape_meas_TP901"/>
    <property type="match status" value="1"/>
</dbReference>
<dbReference type="Pfam" id="PF10145">
    <property type="entry name" value="PhageMin_Tail"/>
    <property type="match status" value="1"/>
</dbReference>
<feature type="coiled-coil region" evidence="3">
    <location>
        <begin position="726"/>
        <end position="762"/>
    </location>
</feature>
<reference evidence="6" key="1">
    <citation type="journal article" date="2021" name="Proc. Natl. Acad. Sci. U.S.A.">
        <title>A Catalog of Tens of Thousands of Viruses from Human Metagenomes Reveals Hidden Associations with Chronic Diseases.</title>
        <authorList>
            <person name="Tisza M.J."/>
            <person name="Buck C.B."/>
        </authorList>
    </citation>
    <scope>NUCLEOTIDE SEQUENCE</scope>
    <source>
        <strain evidence="6">CtwIM10</strain>
    </source>
</reference>
<dbReference type="GO" id="GO:0098003">
    <property type="term" value="P:viral tail assembly"/>
    <property type="evidence" value="ECO:0007669"/>
    <property type="project" value="UniProtKB-KW"/>
</dbReference>
<accession>A0A8S5U864</accession>
<proteinExistence type="predicted"/>
<sequence length="1351" mass="142136">MANIQAGLEIKAGVSGAENIDALAQSIEAAGIDTGKLTEEAKELGATLAKAQAQQAAIAEYKALSAELDNTAKEMRALDELTATLEKSMRGGGTQQQQADLAKLRAESERLAKSETELTGKLYAARDAMSVSGVSVKNLAAEESRLAAETATATAKLDKLSAEASELKAIADAKIKLGIDTDEKALRELQELKKSYDLLKSSGTLTKEELSRATARYNDKVFQLNKSLSDLRPTLADFANEFRGVASGAAGLTYAAREAVKFESAMAGVRKVVDGTPEQIEQLGGQVKKLAVEFGMMPEKMAEIVAAGGQLGIAADKLDEFARVTATMATAFGLTAEEAGNAAATIANVFQLPIGEVEKLGDAINVLGNNTAAREKDIVAAMARIGGTAKQFGLAADEAAALADAFIALGKPPEVAATAINALLQKLQTAQSQGKGFQDALQSIGTSADEMAANIAANPQQALTEFLHKLEGLDKQSRALTLSQLFGTEYSDDIALLVGSLGEYEKALGLVNDQAQIQGAMQKEAAAALNTTEGQINKAKAAVSNMAGELGDALLPILKITASTVETVATAISDFTKDFPVLSKLAVYFAAARVAMEAYSAVVRLGGVAALKSLVSQKAAVDALTVSYGKAGLAAKEYGSIASAGVAAQSKGLTGLASGLSSLAARWGIIGTTATIAGEAVGGFIQDLYEHIPSLRAVFDEMARPIAMIDSLLTTGSLDKYHEFFKTDAEIKRELEESNKKAAEAAEKAAAAKAKAAEEEAAAVKALQAEYRTSAAEQAALERSMAALRADGRENGDFYSELAIKLENVRTKTAELKAELDKKNIKISADTGELAAAQKALEALGLTAEEVTTGMSKKAAEGIANFSTAAAKFGNDAEQMSRLFQAALKQMDSPEAVEKLKAALEEAGKQAGMTAEEIKKIGDAAPVASDKVADAFAKIGVDSKAVMTGISSDARQAFADFKDASEQAAAAGQKDAKLMQAAFEQMMGKLKSKEEFAEFQRQLKASGDAALLTQEQLARLGDAASGGAEKAKAAYQGLNDTAAQAGEAAKNAHDKGAQAAEGHAQSVGKVVKANDEAAASAEKAAAATEKAAKAVTDYGYRLSHTGGYVKFNNEQLELMNQKFRGVKIGMEATLQIGRMKDYTQQIYLANSAMQRLSDATAQGALTQGVLNDAASAAARAADKLGNTELTKFRNAIADAQRRLNALRQEASDATRALEAELAELNGNAEAGYALQQEKKLRELNQKLANAKQLGQGDIAREYQRQIELQQQIYDRQRNKRAESAAQERARSQNTASGSNNVARQLQQIGNPQVNVNTDDLNRILAQRDEAVANRAVGNLMTQLENSFKRTN</sequence>
<dbReference type="PANTHER" id="PTHR37813">
    <property type="entry name" value="FELS-2 PROPHAGE PROTEIN"/>
    <property type="match status" value="1"/>
</dbReference>
<organism evidence="6">
    <name type="scientific">Siphoviridae sp. ctwIM10</name>
    <dbReference type="NCBI Taxonomy" id="2825728"/>
    <lineage>
        <taxon>Viruses</taxon>
        <taxon>Duplodnaviria</taxon>
        <taxon>Heunggongvirae</taxon>
        <taxon>Uroviricota</taxon>
        <taxon>Caudoviricetes</taxon>
    </lineage>
</organism>
<feature type="domain" description="Phage tail tape measure protein" evidence="5">
    <location>
        <begin position="287"/>
        <end position="487"/>
    </location>
</feature>
<evidence type="ECO:0000256" key="4">
    <source>
        <dbReference type="SAM" id="MobiDB-lite"/>
    </source>
</evidence>
<evidence type="ECO:0000256" key="3">
    <source>
        <dbReference type="SAM" id="Coils"/>
    </source>
</evidence>
<protein>
    <submittedName>
        <fullName evidence="6">Minor tail protein</fullName>
    </submittedName>
</protein>
<evidence type="ECO:0000259" key="5">
    <source>
        <dbReference type="Pfam" id="PF10145"/>
    </source>
</evidence>
<keyword evidence="3" id="KW-0175">Coiled coil</keyword>
<keyword evidence="1" id="KW-1245">Viral tail assembly</keyword>
<dbReference type="EMBL" id="BK016033">
    <property type="protein sequence ID" value="DAF90644.1"/>
    <property type="molecule type" value="Genomic_DNA"/>
</dbReference>
<feature type="region of interest" description="Disordered" evidence="4">
    <location>
        <begin position="1277"/>
        <end position="1299"/>
    </location>
</feature>
<dbReference type="PANTHER" id="PTHR37813:SF1">
    <property type="entry name" value="FELS-2 PROPHAGE PROTEIN"/>
    <property type="match status" value="1"/>
</dbReference>
<dbReference type="InterPro" id="IPR010090">
    <property type="entry name" value="Phage_tape_meas"/>
</dbReference>
<name>A0A8S5U864_9CAUD</name>
<feature type="coiled-coil region" evidence="3">
    <location>
        <begin position="54"/>
        <end position="114"/>
    </location>
</feature>
<evidence type="ECO:0000256" key="2">
    <source>
        <dbReference type="ARBA" id="ARBA00022612"/>
    </source>
</evidence>
<keyword evidence="2" id="KW-1188">Viral release from host cell</keyword>
<evidence type="ECO:0000313" key="6">
    <source>
        <dbReference type="EMBL" id="DAF90644.1"/>
    </source>
</evidence>
<feature type="compositionally biased region" description="Basic and acidic residues" evidence="4">
    <location>
        <begin position="1277"/>
        <end position="1290"/>
    </location>
</feature>
<feature type="coiled-coil region" evidence="3">
    <location>
        <begin position="799"/>
        <end position="826"/>
    </location>
</feature>